<dbReference type="Gene3D" id="1.10.10.10">
    <property type="entry name" value="Winged helix-like DNA-binding domain superfamily/Winged helix DNA-binding domain"/>
    <property type="match status" value="1"/>
</dbReference>
<dbReference type="PRINTS" id="PR00039">
    <property type="entry name" value="HTHLYSR"/>
</dbReference>
<dbReference type="InterPro" id="IPR037405">
    <property type="entry name" value="GbpR_PBP2"/>
</dbReference>
<dbReference type="InterPro" id="IPR005119">
    <property type="entry name" value="LysR_subst-bd"/>
</dbReference>
<dbReference type="InterPro" id="IPR000847">
    <property type="entry name" value="LysR_HTH_N"/>
</dbReference>
<gene>
    <name evidence="6" type="ORF">ABID12_000327</name>
</gene>
<dbReference type="CDD" id="cd08435">
    <property type="entry name" value="PBP2_GbpR"/>
    <property type="match status" value="1"/>
</dbReference>
<keyword evidence="2" id="KW-0805">Transcription regulation</keyword>
<dbReference type="PROSITE" id="PS50931">
    <property type="entry name" value="HTH_LYSR"/>
    <property type="match status" value="1"/>
</dbReference>
<evidence type="ECO:0000256" key="1">
    <source>
        <dbReference type="ARBA" id="ARBA00009437"/>
    </source>
</evidence>
<dbReference type="InterPro" id="IPR050950">
    <property type="entry name" value="HTH-type_LysR_regulators"/>
</dbReference>
<dbReference type="Pfam" id="PF03466">
    <property type="entry name" value="LysR_substrate"/>
    <property type="match status" value="1"/>
</dbReference>
<feature type="domain" description="HTH lysR-type" evidence="5">
    <location>
        <begin position="9"/>
        <end position="66"/>
    </location>
</feature>
<dbReference type="EMBL" id="JBEPLY010000001">
    <property type="protein sequence ID" value="MET3598406.1"/>
    <property type="molecule type" value="Genomic_DNA"/>
</dbReference>
<dbReference type="SUPFAM" id="SSF46785">
    <property type="entry name" value="Winged helix' DNA-binding domain"/>
    <property type="match status" value="1"/>
</dbReference>
<protein>
    <submittedName>
        <fullName evidence="6">DNA-binding transcriptional LysR family regulator</fullName>
    </submittedName>
</protein>
<dbReference type="Pfam" id="PF00126">
    <property type="entry name" value="HTH_1"/>
    <property type="match status" value="1"/>
</dbReference>
<comment type="similarity">
    <text evidence="1">Belongs to the LysR transcriptional regulatory family.</text>
</comment>
<comment type="caution">
    <text evidence="6">The sequence shown here is derived from an EMBL/GenBank/DDBJ whole genome shotgun (WGS) entry which is preliminary data.</text>
</comment>
<reference evidence="6 7" key="1">
    <citation type="submission" date="2024-06" db="EMBL/GenBank/DDBJ databases">
        <title>Genomic Encyclopedia of Type Strains, Phase IV (KMG-IV): sequencing the most valuable type-strain genomes for metagenomic binning, comparative biology and taxonomic classification.</title>
        <authorList>
            <person name="Goeker M."/>
        </authorList>
    </citation>
    <scope>NUCLEOTIDE SEQUENCE [LARGE SCALE GENOMIC DNA]</scope>
    <source>
        <strain evidence="6 7">DSM 28102</strain>
    </source>
</reference>
<evidence type="ECO:0000259" key="5">
    <source>
        <dbReference type="PROSITE" id="PS50931"/>
    </source>
</evidence>
<dbReference type="Gene3D" id="3.40.190.290">
    <property type="match status" value="1"/>
</dbReference>
<evidence type="ECO:0000256" key="3">
    <source>
        <dbReference type="ARBA" id="ARBA00023125"/>
    </source>
</evidence>
<keyword evidence="3 6" id="KW-0238">DNA-binding</keyword>
<keyword evidence="4" id="KW-0804">Transcription</keyword>
<name>A0ABV2I654_9HYPH</name>
<dbReference type="InterPro" id="IPR036390">
    <property type="entry name" value="WH_DNA-bd_sf"/>
</dbReference>
<evidence type="ECO:0000313" key="6">
    <source>
        <dbReference type="EMBL" id="MET3598406.1"/>
    </source>
</evidence>
<organism evidence="6 7">
    <name type="scientific">Martelella mangrovi</name>
    <dbReference type="NCBI Taxonomy" id="1397477"/>
    <lineage>
        <taxon>Bacteria</taxon>
        <taxon>Pseudomonadati</taxon>
        <taxon>Pseudomonadota</taxon>
        <taxon>Alphaproteobacteria</taxon>
        <taxon>Hyphomicrobiales</taxon>
        <taxon>Aurantimonadaceae</taxon>
        <taxon>Martelella</taxon>
    </lineage>
</organism>
<dbReference type="Proteomes" id="UP001549164">
    <property type="component" value="Unassembled WGS sequence"/>
</dbReference>
<sequence length="305" mass="33282">MDRNFAGKLRLKQLMVVTALAETGNMHRAAETLGMTQSTASKLLKDLEGLLGATLFVREPRGMTPTDMGYDVADFSRSVLVRIDRFSEDFEAKISGGHGLLVVGAIMGAAPDLIASAVAAMKAERPRLVIRLLGETSDQILDMLEDGTVDVAVGRFSTPRHWQLFDFEPLGEEPLRLVARAGHPLADRDDVTLQELHAWPWIMQPGNNPTRQLLDGAFAEHGLCAPVNYVESASIFAILQLLQSSDAVAVLPISVVRDHLNAQLLSALHDPIGKQIRGFGIARRRNEALSPNAESFVEKLRSFAA</sequence>
<keyword evidence="7" id="KW-1185">Reference proteome</keyword>
<evidence type="ECO:0000256" key="2">
    <source>
        <dbReference type="ARBA" id="ARBA00023015"/>
    </source>
</evidence>
<accession>A0ABV2I654</accession>
<proteinExistence type="inferred from homology"/>
<dbReference type="PANTHER" id="PTHR30419:SF8">
    <property type="entry name" value="NITROGEN ASSIMILATION TRANSCRIPTIONAL ACTIVATOR-RELATED"/>
    <property type="match status" value="1"/>
</dbReference>
<dbReference type="SUPFAM" id="SSF53850">
    <property type="entry name" value="Periplasmic binding protein-like II"/>
    <property type="match status" value="1"/>
</dbReference>
<dbReference type="RefSeq" id="WP_354432837.1">
    <property type="nucleotide sequence ID" value="NZ_JBEPLY010000001.1"/>
</dbReference>
<dbReference type="GO" id="GO:0003677">
    <property type="term" value="F:DNA binding"/>
    <property type="evidence" value="ECO:0007669"/>
    <property type="project" value="UniProtKB-KW"/>
</dbReference>
<evidence type="ECO:0000256" key="4">
    <source>
        <dbReference type="ARBA" id="ARBA00023163"/>
    </source>
</evidence>
<dbReference type="InterPro" id="IPR036388">
    <property type="entry name" value="WH-like_DNA-bd_sf"/>
</dbReference>
<evidence type="ECO:0000313" key="7">
    <source>
        <dbReference type="Proteomes" id="UP001549164"/>
    </source>
</evidence>
<dbReference type="PANTHER" id="PTHR30419">
    <property type="entry name" value="HTH-TYPE TRANSCRIPTIONAL REGULATOR YBHD"/>
    <property type="match status" value="1"/>
</dbReference>